<dbReference type="Pfam" id="PF13416">
    <property type="entry name" value="SBP_bac_8"/>
    <property type="match status" value="1"/>
</dbReference>
<evidence type="ECO:0000256" key="1">
    <source>
        <dbReference type="ARBA" id="ARBA00008520"/>
    </source>
</evidence>
<comment type="caution">
    <text evidence="8">The sequence shown here is derived from an EMBL/GenBank/DDBJ whole genome shotgun (WGS) entry which is preliminary data.</text>
</comment>
<dbReference type="Proteomes" id="UP001207626">
    <property type="component" value="Unassembled WGS sequence"/>
</dbReference>
<dbReference type="InterPro" id="IPR006061">
    <property type="entry name" value="SBP_1_CS"/>
</dbReference>
<comment type="similarity">
    <text evidence="1 6">Belongs to the bacterial solute-binding protein 1 family.</text>
</comment>
<evidence type="ECO:0000313" key="8">
    <source>
        <dbReference type="EMBL" id="MCY9520005.1"/>
    </source>
</evidence>
<dbReference type="EMBL" id="JAMDLW010000011">
    <property type="protein sequence ID" value="MCY9520005.1"/>
    <property type="molecule type" value="Genomic_DNA"/>
</dbReference>
<keyword evidence="3 6" id="KW-0762">Sugar transport</keyword>
<organism evidence="8 9">
    <name type="scientific">Paenibacillus apiarius</name>
    <dbReference type="NCBI Taxonomy" id="46240"/>
    <lineage>
        <taxon>Bacteria</taxon>
        <taxon>Bacillati</taxon>
        <taxon>Bacillota</taxon>
        <taxon>Bacilli</taxon>
        <taxon>Bacillales</taxon>
        <taxon>Paenibacillaceae</taxon>
        <taxon>Paenibacillus</taxon>
    </lineage>
</organism>
<dbReference type="PROSITE" id="PS01037">
    <property type="entry name" value="SBP_BACTERIAL_1"/>
    <property type="match status" value="1"/>
</dbReference>
<feature type="compositionally biased region" description="Basic and acidic residues" evidence="7">
    <location>
        <begin position="38"/>
        <end position="51"/>
    </location>
</feature>
<dbReference type="InterPro" id="IPR006059">
    <property type="entry name" value="SBP"/>
</dbReference>
<feature type="region of interest" description="Disordered" evidence="7">
    <location>
        <begin position="25"/>
        <end position="51"/>
    </location>
</feature>
<evidence type="ECO:0000256" key="4">
    <source>
        <dbReference type="ARBA" id="ARBA00022729"/>
    </source>
</evidence>
<reference evidence="8 9" key="1">
    <citation type="submission" date="2022-05" db="EMBL/GenBank/DDBJ databases">
        <title>Genome Sequencing of Bee-Associated Microbes.</title>
        <authorList>
            <person name="Dunlap C."/>
        </authorList>
    </citation>
    <scope>NUCLEOTIDE SEQUENCE [LARGE SCALE GENOMIC DNA]</scope>
    <source>
        <strain evidence="8 9">NRRL NRS-1438</strain>
    </source>
</reference>
<evidence type="ECO:0000256" key="6">
    <source>
        <dbReference type="RuleBase" id="RU365005"/>
    </source>
</evidence>
<evidence type="ECO:0000256" key="3">
    <source>
        <dbReference type="ARBA" id="ARBA00022597"/>
    </source>
</evidence>
<dbReference type="PANTHER" id="PTHR30061">
    <property type="entry name" value="MALTOSE-BINDING PERIPLASMIC PROTEIN"/>
    <property type="match status" value="1"/>
</dbReference>
<evidence type="ECO:0000256" key="5">
    <source>
        <dbReference type="ARBA" id="ARBA00030303"/>
    </source>
</evidence>
<dbReference type="RefSeq" id="WP_087434448.1">
    <property type="nucleotide sequence ID" value="NZ_JAMDLV010000043.1"/>
</dbReference>
<keyword evidence="2 6" id="KW-0813">Transport</keyword>
<keyword evidence="4 6" id="KW-0732">Signal</keyword>
<evidence type="ECO:0000313" key="9">
    <source>
        <dbReference type="Proteomes" id="UP001207626"/>
    </source>
</evidence>
<name>A0ABT4DT92_9BACL</name>
<evidence type="ECO:0000256" key="2">
    <source>
        <dbReference type="ARBA" id="ARBA00022448"/>
    </source>
</evidence>
<keyword evidence="6" id="KW-0449">Lipoprotein</keyword>
<protein>
    <recommendedName>
        <fullName evidence="5 6">Maltodextrin-binding protein</fullName>
    </recommendedName>
</protein>
<keyword evidence="6" id="KW-1003">Cell membrane</keyword>
<proteinExistence type="inferred from homology"/>
<evidence type="ECO:0000256" key="7">
    <source>
        <dbReference type="SAM" id="MobiDB-lite"/>
    </source>
</evidence>
<accession>A0ABT4DT92</accession>
<keyword evidence="6" id="KW-0472">Membrane</keyword>
<feature type="chain" id="PRO_5045001714" description="Maltodextrin-binding protein" evidence="6">
    <location>
        <begin position="21"/>
        <end position="431"/>
    </location>
</feature>
<dbReference type="Gene3D" id="3.40.190.10">
    <property type="entry name" value="Periplasmic binding protein-like II"/>
    <property type="match status" value="2"/>
</dbReference>
<dbReference type="InterPro" id="IPR006060">
    <property type="entry name" value="Maltose/Cyclodextrin-bd"/>
</dbReference>
<keyword evidence="9" id="KW-1185">Reference proteome</keyword>
<gene>
    <name evidence="8" type="ORF">M5X09_09960</name>
</gene>
<sequence>MAKKMVLLLLSLTVILSLTACGPKRDAEQAKPNADAKQQQREGDMPPKPDKLKVWGAENEPELKSLRAITAKFTEKTGIAVEVVPFNPRQQAKAFSLDGPSGRGPDLWSATHNSMGRNVLQGLAEPFQISAEQISQYSPEAIQAVTVDGQIYNLPMVVETTALFYNKELMPKAPETWAELEKFALEFTDASQDKYGFLFDATNFYYSNMFLQGNGGYIFGYNKDKGYDVDDIGLNNEGSVTGAELVKSWFEKGLIPASINGDVLDGLFKEGKAAAVISVPSSIKNYEDALGDKLGAVPLPKLDNGQRPPSFLGVKGLVLSPFSDHKEWATELALFITNDENGASHFQAAGEIPARPGILESDLVRKHPYFSAVAEQAKFATPTPNNPEISQTWEPMKNALVFLAKGQNTKEVLDEAVVQIKEQIAINNASK</sequence>
<dbReference type="PRINTS" id="PR00181">
    <property type="entry name" value="MALTOSEBP"/>
</dbReference>
<comment type="subcellular location">
    <subcellularLocation>
        <location evidence="6">Cell membrane</location>
        <topology evidence="6">Lipid-anchor</topology>
    </subcellularLocation>
</comment>
<dbReference type="PROSITE" id="PS51257">
    <property type="entry name" value="PROKAR_LIPOPROTEIN"/>
    <property type="match status" value="1"/>
</dbReference>
<dbReference type="PANTHER" id="PTHR30061:SF50">
    <property type="entry name" value="MALTOSE_MALTODEXTRIN-BINDING PERIPLASMIC PROTEIN"/>
    <property type="match status" value="1"/>
</dbReference>
<dbReference type="SUPFAM" id="SSF53850">
    <property type="entry name" value="Periplasmic binding protein-like II"/>
    <property type="match status" value="1"/>
</dbReference>
<feature type="signal peptide" evidence="6">
    <location>
        <begin position="1"/>
        <end position="20"/>
    </location>
</feature>